<sequence length="24" mass="2730">PHPRPHLPPHPRQARPGPLHQAHV</sequence>
<dbReference type="EMBL" id="CADCUM010000104">
    <property type="protein sequence ID" value="CAA9396311.1"/>
    <property type="molecule type" value="Genomic_DNA"/>
</dbReference>
<evidence type="ECO:0000256" key="1">
    <source>
        <dbReference type="SAM" id="MobiDB-lite"/>
    </source>
</evidence>
<dbReference type="AlphaFoldDB" id="A0A6J4NZK3"/>
<evidence type="ECO:0000313" key="2">
    <source>
        <dbReference type="EMBL" id="CAA9396311.1"/>
    </source>
</evidence>
<proteinExistence type="predicted"/>
<organism evidence="2">
    <name type="scientific">uncultured Nocardioides sp</name>
    <dbReference type="NCBI Taxonomy" id="198441"/>
    <lineage>
        <taxon>Bacteria</taxon>
        <taxon>Bacillati</taxon>
        <taxon>Actinomycetota</taxon>
        <taxon>Actinomycetes</taxon>
        <taxon>Propionibacteriales</taxon>
        <taxon>Nocardioidaceae</taxon>
        <taxon>Nocardioides</taxon>
        <taxon>environmental samples</taxon>
    </lineage>
</organism>
<name>A0A6J4NZK3_9ACTN</name>
<accession>A0A6J4NZK3</accession>
<feature type="compositionally biased region" description="Basic residues" evidence="1">
    <location>
        <begin position="1"/>
        <end position="13"/>
    </location>
</feature>
<protein>
    <submittedName>
        <fullName evidence="2">Uncharacterized protein</fullName>
    </submittedName>
</protein>
<feature type="region of interest" description="Disordered" evidence="1">
    <location>
        <begin position="1"/>
        <end position="24"/>
    </location>
</feature>
<reference evidence="2" key="1">
    <citation type="submission" date="2020-02" db="EMBL/GenBank/DDBJ databases">
        <authorList>
            <person name="Meier V. D."/>
        </authorList>
    </citation>
    <scope>NUCLEOTIDE SEQUENCE</scope>
    <source>
        <strain evidence="2">AVDCRST_MAG32</strain>
    </source>
</reference>
<gene>
    <name evidence="2" type="ORF">AVDCRST_MAG32-2652</name>
</gene>
<feature type="non-terminal residue" evidence="2">
    <location>
        <position position="24"/>
    </location>
</feature>
<feature type="non-terminal residue" evidence="2">
    <location>
        <position position="1"/>
    </location>
</feature>